<dbReference type="SUPFAM" id="SSF57055">
    <property type="entry name" value="Agouti-related protein"/>
    <property type="match status" value="1"/>
</dbReference>
<feature type="disulfide bond" evidence="6">
    <location>
        <begin position="203"/>
        <end position="221"/>
    </location>
</feature>
<dbReference type="EMBL" id="SRMA01027334">
    <property type="protein sequence ID" value="TRY55130.1"/>
    <property type="molecule type" value="Genomic_DNA"/>
</dbReference>
<evidence type="ECO:0000256" key="1">
    <source>
        <dbReference type="ARBA" id="ARBA00004613"/>
    </source>
</evidence>
<feature type="domain" description="Agouti" evidence="8">
    <location>
        <begin position="190"/>
        <end position="228"/>
    </location>
</feature>
<evidence type="ECO:0000256" key="4">
    <source>
        <dbReference type="ARBA" id="ARBA00022854"/>
    </source>
</evidence>
<dbReference type="PROSITE" id="PS51150">
    <property type="entry name" value="AGOUTI_2"/>
    <property type="match status" value="1"/>
</dbReference>
<dbReference type="AlphaFoldDB" id="A0A553MPN1"/>
<gene>
    <name evidence="9" type="ORF">DNTS_033239</name>
</gene>
<dbReference type="Pfam" id="PF05039">
    <property type="entry name" value="Agouti"/>
    <property type="match status" value="1"/>
</dbReference>
<evidence type="ECO:0000313" key="9">
    <source>
        <dbReference type="EMBL" id="TRY55130.1"/>
    </source>
</evidence>
<reference evidence="9 10" key="1">
    <citation type="journal article" date="2019" name="Sci. Data">
        <title>Hybrid genome assembly and annotation of Danionella translucida.</title>
        <authorList>
            <person name="Kadobianskyi M."/>
            <person name="Schulze L."/>
            <person name="Schuelke M."/>
            <person name="Judkewitz B."/>
        </authorList>
    </citation>
    <scope>NUCLEOTIDE SEQUENCE [LARGE SCALE GENOMIC DNA]</scope>
    <source>
        <strain evidence="9 10">Bolton</strain>
    </source>
</reference>
<comment type="caution">
    <text evidence="9">The sequence shown here is derived from an EMBL/GenBank/DDBJ whole genome shotgun (WGS) entry which is preliminary data.</text>
</comment>
<dbReference type="SMART" id="SM00792">
    <property type="entry name" value="Agouti"/>
    <property type="match status" value="1"/>
</dbReference>
<keyword evidence="7" id="KW-0812">Transmembrane</keyword>
<evidence type="ECO:0000259" key="8">
    <source>
        <dbReference type="PROSITE" id="PS51150"/>
    </source>
</evidence>
<dbReference type="GO" id="GO:0070996">
    <property type="term" value="F:type 1 melanocortin receptor binding"/>
    <property type="evidence" value="ECO:0007669"/>
    <property type="project" value="TreeGrafter"/>
</dbReference>
<keyword evidence="3" id="KW-0732">Signal</keyword>
<dbReference type="GO" id="GO:0008343">
    <property type="term" value="P:adult feeding behavior"/>
    <property type="evidence" value="ECO:0007669"/>
    <property type="project" value="TreeGrafter"/>
</dbReference>
<organism evidence="9 10">
    <name type="scientific">Danionella cerebrum</name>
    <dbReference type="NCBI Taxonomy" id="2873325"/>
    <lineage>
        <taxon>Eukaryota</taxon>
        <taxon>Metazoa</taxon>
        <taxon>Chordata</taxon>
        <taxon>Craniata</taxon>
        <taxon>Vertebrata</taxon>
        <taxon>Euteleostomi</taxon>
        <taxon>Actinopterygii</taxon>
        <taxon>Neopterygii</taxon>
        <taxon>Teleostei</taxon>
        <taxon>Ostariophysi</taxon>
        <taxon>Cypriniformes</taxon>
        <taxon>Danionidae</taxon>
        <taxon>Danioninae</taxon>
        <taxon>Danionella</taxon>
    </lineage>
</organism>
<dbReference type="Gene3D" id="4.10.760.10">
    <property type="entry name" value="Agouti domain"/>
    <property type="match status" value="1"/>
</dbReference>
<keyword evidence="4" id="KW-0960">Knottin</keyword>
<keyword evidence="7" id="KW-0472">Membrane</keyword>
<keyword evidence="5 6" id="KW-1015">Disulfide bond</keyword>
<keyword evidence="10" id="KW-1185">Reference proteome</keyword>
<accession>A0A553MPN1</accession>
<dbReference type="Proteomes" id="UP000316079">
    <property type="component" value="Unassembled WGS sequence"/>
</dbReference>
<dbReference type="InterPro" id="IPR036836">
    <property type="entry name" value="Agouti_dom_sf"/>
</dbReference>
<evidence type="ECO:0000313" key="10">
    <source>
        <dbReference type="Proteomes" id="UP000316079"/>
    </source>
</evidence>
<dbReference type="InterPro" id="IPR007733">
    <property type="entry name" value="Agouti"/>
</dbReference>
<keyword evidence="2" id="KW-0964">Secreted</keyword>
<evidence type="ECO:0000256" key="3">
    <source>
        <dbReference type="ARBA" id="ARBA00022729"/>
    </source>
</evidence>
<dbReference type="PANTHER" id="PTHR16551:SF5">
    <property type="entry name" value="AGOUTI-RELATED PEPTIDE 2"/>
    <property type="match status" value="1"/>
</dbReference>
<evidence type="ECO:0000256" key="6">
    <source>
        <dbReference type="PROSITE-ProRule" id="PRU00494"/>
    </source>
</evidence>
<dbReference type="InterPro" id="IPR027300">
    <property type="entry name" value="Agouti_dom"/>
</dbReference>
<comment type="subcellular location">
    <subcellularLocation>
        <location evidence="1">Secreted</location>
    </subcellularLocation>
</comment>
<sequence>MLLNKDFLSINIPCLEQLHNLSGAQRLRTFSTLRCEASRLFSCCSSSSSSSSRSARRTQTPRESWGFFLLLKPLSRVGVEEFCFIRPSRSPPFNASTMTVMMRGFVLFVCLFFTAVQSITCEDNRIDARKKHENDAAHHGHAMATGVWSQEKPKRLFARTRYMSQQRHHLLRPKPKPEAISPVQTPVRRCAGLTESCSPLTPCCDACTSCHCRLFNTICHCWRLGHLCPKKI</sequence>
<dbReference type="GO" id="GO:2000253">
    <property type="term" value="P:positive regulation of feeding behavior"/>
    <property type="evidence" value="ECO:0007669"/>
    <property type="project" value="TreeGrafter"/>
</dbReference>
<keyword evidence="7" id="KW-1133">Transmembrane helix</keyword>
<feature type="disulfide bond" evidence="6">
    <location>
        <begin position="212"/>
        <end position="219"/>
    </location>
</feature>
<feature type="disulfide bond" evidence="6">
    <location>
        <begin position="207"/>
        <end position="228"/>
    </location>
</feature>
<dbReference type="GO" id="GO:0007218">
    <property type="term" value="P:neuropeptide signaling pathway"/>
    <property type="evidence" value="ECO:0007669"/>
    <property type="project" value="TreeGrafter"/>
</dbReference>
<evidence type="ECO:0000256" key="7">
    <source>
        <dbReference type="SAM" id="Phobius"/>
    </source>
</evidence>
<dbReference type="GO" id="GO:0009755">
    <property type="term" value="P:hormone-mediated signaling pathway"/>
    <property type="evidence" value="ECO:0007669"/>
    <property type="project" value="InterPro"/>
</dbReference>
<comment type="caution">
    <text evidence="6">Lacks conserved residue(s) required for the propagation of feature annotation.</text>
</comment>
<feature type="transmembrane region" description="Helical" evidence="7">
    <location>
        <begin position="100"/>
        <end position="121"/>
    </location>
</feature>
<evidence type="ECO:0000256" key="5">
    <source>
        <dbReference type="ARBA" id="ARBA00023157"/>
    </source>
</evidence>
<proteinExistence type="predicted"/>
<name>A0A553MPN1_9TELE</name>
<dbReference type="PANTHER" id="PTHR16551">
    <property type="entry name" value="AGOUTI RELATED"/>
    <property type="match status" value="1"/>
</dbReference>
<dbReference type="OrthoDB" id="8717782at2759"/>
<dbReference type="GO" id="GO:0005615">
    <property type="term" value="C:extracellular space"/>
    <property type="evidence" value="ECO:0007669"/>
    <property type="project" value="TreeGrafter"/>
</dbReference>
<dbReference type="GO" id="GO:0005184">
    <property type="term" value="F:neuropeptide hormone activity"/>
    <property type="evidence" value="ECO:0007669"/>
    <property type="project" value="TreeGrafter"/>
</dbReference>
<protein>
    <recommendedName>
        <fullName evidence="8">Agouti domain-containing protein</fullName>
    </recommendedName>
</protein>
<evidence type="ECO:0000256" key="2">
    <source>
        <dbReference type="ARBA" id="ARBA00022525"/>
    </source>
</evidence>